<proteinExistence type="predicted"/>
<accession>A0ABT9QS92</accession>
<dbReference type="InterPro" id="IPR029035">
    <property type="entry name" value="DHS-like_NAD/FAD-binding_dom"/>
</dbReference>
<evidence type="ECO:0000313" key="1">
    <source>
        <dbReference type="EMBL" id="MDP9849608.1"/>
    </source>
</evidence>
<keyword evidence="2" id="KW-1185">Reference proteome</keyword>
<dbReference type="EMBL" id="JAUSQU010000001">
    <property type="protein sequence ID" value="MDP9849608.1"/>
    <property type="molecule type" value="Genomic_DNA"/>
</dbReference>
<reference evidence="1 2" key="1">
    <citation type="submission" date="2023-07" db="EMBL/GenBank/DDBJ databases">
        <title>Sequencing the genomes of 1000 actinobacteria strains.</title>
        <authorList>
            <person name="Klenk H.-P."/>
        </authorList>
    </citation>
    <scope>NUCLEOTIDE SEQUENCE [LARGE SCALE GENOMIC DNA]</scope>
    <source>
        <strain evidence="1 2">DSM 46740</strain>
    </source>
</reference>
<comment type="caution">
    <text evidence="1">The sequence shown here is derived from an EMBL/GenBank/DDBJ whole genome shotgun (WGS) entry which is preliminary data.</text>
</comment>
<dbReference type="SUPFAM" id="SSF52467">
    <property type="entry name" value="DHS-like NAD/FAD-binding domain"/>
    <property type="match status" value="1"/>
</dbReference>
<name>A0ABT9QS92_9ACTN</name>
<protein>
    <submittedName>
        <fullName evidence="1">Uncharacterized protein</fullName>
    </submittedName>
</protein>
<dbReference type="RefSeq" id="WP_307567553.1">
    <property type="nucleotide sequence ID" value="NZ_JAUSQU010000001.1"/>
</dbReference>
<gene>
    <name evidence="1" type="ORF">J2853_008819</name>
</gene>
<evidence type="ECO:0000313" key="2">
    <source>
        <dbReference type="Proteomes" id="UP001225356"/>
    </source>
</evidence>
<organism evidence="1 2">
    <name type="scientific">Streptosporangium lutulentum</name>
    <dbReference type="NCBI Taxonomy" id="1461250"/>
    <lineage>
        <taxon>Bacteria</taxon>
        <taxon>Bacillati</taxon>
        <taxon>Actinomycetota</taxon>
        <taxon>Actinomycetes</taxon>
        <taxon>Streptosporangiales</taxon>
        <taxon>Streptosporangiaceae</taxon>
        <taxon>Streptosporangium</taxon>
    </lineage>
</organism>
<dbReference type="Proteomes" id="UP001225356">
    <property type="component" value="Unassembled WGS sequence"/>
</dbReference>
<sequence>MGAPVYRQYLYEPGPPVARGTAVSLVTDDPAEVHRGPADLAFLFSDEETL</sequence>